<evidence type="ECO:0000256" key="1">
    <source>
        <dbReference type="SAM" id="MobiDB-lite"/>
    </source>
</evidence>
<sequence>MLLAEASTKGPSVIKRILAATAGRASATYRRIGVRQFTLISRAWIIQEFNSSGGATVCAIRRDGHLCRDSTSTKTPRIPSQSCSMVLQSTNYQRTRPCELESSLPFAMCNGTPQTNNREHNENQYSHE</sequence>
<organism evidence="2 3">
    <name type="scientific">Lasius platythorax</name>
    <dbReference type="NCBI Taxonomy" id="488582"/>
    <lineage>
        <taxon>Eukaryota</taxon>
        <taxon>Metazoa</taxon>
        <taxon>Ecdysozoa</taxon>
        <taxon>Arthropoda</taxon>
        <taxon>Hexapoda</taxon>
        <taxon>Insecta</taxon>
        <taxon>Pterygota</taxon>
        <taxon>Neoptera</taxon>
        <taxon>Endopterygota</taxon>
        <taxon>Hymenoptera</taxon>
        <taxon>Apocrita</taxon>
        <taxon>Aculeata</taxon>
        <taxon>Formicoidea</taxon>
        <taxon>Formicidae</taxon>
        <taxon>Formicinae</taxon>
        <taxon>Lasius</taxon>
        <taxon>Lasius</taxon>
    </lineage>
</organism>
<proteinExistence type="predicted"/>
<evidence type="ECO:0000313" key="3">
    <source>
        <dbReference type="Proteomes" id="UP001497644"/>
    </source>
</evidence>
<gene>
    <name evidence="2" type="ORF">LPLAT_LOCUS9858</name>
</gene>
<dbReference type="AlphaFoldDB" id="A0AAV2NX44"/>
<reference evidence="2" key="1">
    <citation type="submission" date="2024-04" db="EMBL/GenBank/DDBJ databases">
        <authorList>
            <consortium name="Molecular Ecology Group"/>
        </authorList>
    </citation>
    <scope>NUCLEOTIDE SEQUENCE</scope>
</reference>
<feature type="compositionally biased region" description="Basic and acidic residues" evidence="1">
    <location>
        <begin position="117"/>
        <end position="128"/>
    </location>
</feature>
<accession>A0AAV2NX44</accession>
<dbReference type="EMBL" id="OZ034828">
    <property type="protein sequence ID" value="CAL1684184.1"/>
    <property type="molecule type" value="Genomic_DNA"/>
</dbReference>
<keyword evidence="3" id="KW-1185">Reference proteome</keyword>
<feature type="region of interest" description="Disordered" evidence="1">
    <location>
        <begin position="109"/>
        <end position="128"/>
    </location>
</feature>
<dbReference type="Proteomes" id="UP001497644">
    <property type="component" value="Chromosome 5"/>
</dbReference>
<evidence type="ECO:0000313" key="2">
    <source>
        <dbReference type="EMBL" id="CAL1684184.1"/>
    </source>
</evidence>
<protein>
    <submittedName>
        <fullName evidence="2">Uncharacterized protein</fullName>
    </submittedName>
</protein>
<name>A0AAV2NX44_9HYME</name>